<gene>
    <name evidence="8" type="ORF">CINCED_3A008848</name>
</gene>
<feature type="compositionally biased region" description="Acidic residues" evidence="7">
    <location>
        <begin position="759"/>
        <end position="770"/>
    </location>
</feature>
<dbReference type="GO" id="GO:0000243">
    <property type="term" value="C:commitment complex"/>
    <property type="evidence" value="ECO:0007669"/>
    <property type="project" value="TreeGrafter"/>
</dbReference>
<feature type="compositionally biased region" description="Acidic residues" evidence="7">
    <location>
        <begin position="788"/>
        <end position="798"/>
    </location>
</feature>
<dbReference type="GO" id="GO:0005685">
    <property type="term" value="C:U1 snRNP"/>
    <property type="evidence" value="ECO:0007669"/>
    <property type="project" value="TreeGrafter"/>
</dbReference>
<dbReference type="SMART" id="SM00386">
    <property type="entry name" value="HAT"/>
    <property type="match status" value="7"/>
</dbReference>
<name>A0A5E4MQ33_9HEMI</name>
<evidence type="ECO:0000256" key="3">
    <source>
        <dbReference type="ARBA" id="ARBA00022737"/>
    </source>
</evidence>
<organism evidence="8 9">
    <name type="scientific">Cinara cedri</name>
    <dbReference type="NCBI Taxonomy" id="506608"/>
    <lineage>
        <taxon>Eukaryota</taxon>
        <taxon>Metazoa</taxon>
        <taxon>Ecdysozoa</taxon>
        <taxon>Arthropoda</taxon>
        <taxon>Hexapoda</taxon>
        <taxon>Insecta</taxon>
        <taxon>Pterygota</taxon>
        <taxon>Neoptera</taxon>
        <taxon>Paraneoptera</taxon>
        <taxon>Hemiptera</taxon>
        <taxon>Sternorrhyncha</taxon>
        <taxon>Aphidomorpha</taxon>
        <taxon>Aphidoidea</taxon>
        <taxon>Aphididae</taxon>
        <taxon>Lachninae</taxon>
        <taxon>Cinara</taxon>
    </lineage>
</organism>
<sequence length="798" mass="94817">MDGEKEPMSRNVNSKEKIKNNDSIPELDSEPPKLIINNPPFMYSNKLQKPSDLQDDLNDCLINLPNPGIINITDVNEDEFNKVVFGNEIQGTSKGELKEPEIKVTSKDEFMVIDTESAFEDELMLITSDDEIEIVSDEELSTKNRPKKLKLKKINNERKDENKTQTNFEAEKVQSITEFDKLWQVVRDDSSNFSGWTNLLKYIDQENKIVKARVAYTQFLDLYPCCYDYWIKFAEFEKRNNNLNKVEVIFQRGLRTLQLSVDLWFNYMTFLMAYRSDNIHYIRGKFEECLTKCGLVYYSDRLWDIYIKWEINQNELKNVFDIYNRLLVTQTFGYLIHFEHFKEFVNKNEPYTFLNAKEYFELRQQIAEELKIDESNEFLPDDSMAQGKNGNTFSSEVSEKELLLIKEAIIESKYKIHQKTAKEIEKRQVFEEGIKRPYFNIKPLELSQIENWKRYIEFEKETKNHNRIVIIYERCLIPCALYEDFWLSYVEYLELSPYDVCDLLHNLFTRACVVHHRKSPKLHFKWAEFEEFKGNVNKAAEILKHIDEVVPHTLHIVNRRINLEKRRNNYGRTCELFEHYMDIYQQDMFSKSIIAIKYARFLWKNANEIEKAIQVITEIINEDKKNMYCNERLLLQLIELKINLKPLNVNSVIQMFDEIMVMDNISLKQKALFSQHKLEFLEEYTCDYKSLDNTTDEFLTYSSLSKTQEMAESWDSALASYNHQYYITGYYHQQYMAAYNQYINAGLVDPNEFYPNEVDPNEVDPNEVDPNEVNPNEVDPNEVNPNEFDPDEFDSQED</sequence>
<evidence type="ECO:0000313" key="9">
    <source>
        <dbReference type="Proteomes" id="UP000325440"/>
    </source>
</evidence>
<evidence type="ECO:0000256" key="7">
    <source>
        <dbReference type="SAM" id="MobiDB-lite"/>
    </source>
</evidence>
<dbReference type="PANTHER" id="PTHR17204:SF5">
    <property type="entry name" value="PRE-MRNA-PROCESSING FACTOR 39"/>
    <property type="match status" value="1"/>
</dbReference>
<protein>
    <submittedName>
        <fullName evidence="8">Tetratricopeptide-like helical domain,HAT (Half-A-TPR) repeat</fullName>
    </submittedName>
</protein>
<keyword evidence="3" id="KW-0677">Repeat</keyword>
<evidence type="ECO:0000313" key="8">
    <source>
        <dbReference type="EMBL" id="VVC34403.1"/>
    </source>
</evidence>
<keyword evidence="2" id="KW-0507">mRNA processing</keyword>
<comment type="similarity">
    <text evidence="6">Belongs to the PRP39 family.</text>
</comment>
<evidence type="ECO:0000256" key="1">
    <source>
        <dbReference type="ARBA" id="ARBA00004123"/>
    </source>
</evidence>
<dbReference type="OrthoDB" id="10265668at2759"/>
<keyword evidence="5" id="KW-0539">Nucleus</keyword>
<evidence type="ECO:0000256" key="4">
    <source>
        <dbReference type="ARBA" id="ARBA00023187"/>
    </source>
</evidence>
<dbReference type="InterPro" id="IPR011990">
    <property type="entry name" value="TPR-like_helical_dom_sf"/>
</dbReference>
<dbReference type="Pfam" id="PF23240">
    <property type="entry name" value="HAT_PRP39_N"/>
    <property type="match status" value="1"/>
</dbReference>
<dbReference type="AlphaFoldDB" id="A0A5E4MQ33"/>
<keyword evidence="4" id="KW-0508">mRNA splicing</keyword>
<dbReference type="Proteomes" id="UP000325440">
    <property type="component" value="Unassembled WGS sequence"/>
</dbReference>
<reference evidence="8 9" key="1">
    <citation type="submission" date="2019-08" db="EMBL/GenBank/DDBJ databases">
        <authorList>
            <person name="Alioto T."/>
            <person name="Alioto T."/>
            <person name="Gomez Garrido J."/>
        </authorList>
    </citation>
    <scope>NUCLEOTIDE SEQUENCE [LARGE SCALE GENOMIC DNA]</scope>
</reference>
<dbReference type="InterPro" id="IPR003107">
    <property type="entry name" value="HAT"/>
</dbReference>
<dbReference type="Pfam" id="PF23241">
    <property type="entry name" value="HAT_PRP39_C"/>
    <property type="match status" value="1"/>
</dbReference>
<feature type="region of interest" description="Disordered" evidence="7">
    <location>
        <begin position="1"/>
        <end position="32"/>
    </location>
</feature>
<accession>A0A5E4MQ33</accession>
<feature type="compositionally biased region" description="Basic and acidic residues" evidence="7">
    <location>
        <begin position="1"/>
        <end position="20"/>
    </location>
</feature>
<feature type="compositionally biased region" description="Low complexity" evidence="7">
    <location>
        <begin position="771"/>
        <end position="787"/>
    </location>
</feature>
<comment type="subcellular location">
    <subcellularLocation>
        <location evidence="1">Nucleus</location>
    </subcellularLocation>
</comment>
<keyword evidence="9" id="KW-1185">Reference proteome</keyword>
<evidence type="ECO:0000256" key="2">
    <source>
        <dbReference type="ARBA" id="ARBA00022664"/>
    </source>
</evidence>
<dbReference type="PANTHER" id="PTHR17204">
    <property type="entry name" value="PRE-MRNA PROCESSING PROTEIN PRP39-RELATED"/>
    <property type="match status" value="1"/>
</dbReference>
<dbReference type="Gene3D" id="1.25.40.10">
    <property type="entry name" value="Tetratricopeptide repeat domain"/>
    <property type="match status" value="2"/>
</dbReference>
<dbReference type="GO" id="GO:0071004">
    <property type="term" value="C:U2-type prespliceosome"/>
    <property type="evidence" value="ECO:0007669"/>
    <property type="project" value="TreeGrafter"/>
</dbReference>
<dbReference type="SUPFAM" id="SSF48452">
    <property type="entry name" value="TPR-like"/>
    <property type="match status" value="2"/>
</dbReference>
<evidence type="ECO:0000256" key="5">
    <source>
        <dbReference type="ARBA" id="ARBA00023242"/>
    </source>
</evidence>
<evidence type="ECO:0000256" key="6">
    <source>
        <dbReference type="ARBA" id="ARBA00038019"/>
    </source>
</evidence>
<dbReference type="EMBL" id="CABPRJ010000994">
    <property type="protein sequence ID" value="VVC34403.1"/>
    <property type="molecule type" value="Genomic_DNA"/>
</dbReference>
<proteinExistence type="inferred from homology"/>
<dbReference type="GO" id="GO:0030627">
    <property type="term" value="F:pre-mRNA 5'-splice site binding"/>
    <property type="evidence" value="ECO:0007669"/>
    <property type="project" value="TreeGrafter"/>
</dbReference>
<dbReference type="GO" id="GO:0000395">
    <property type="term" value="P:mRNA 5'-splice site recognition"/>
    <property type="evidence" value="ECO:0007669"/>
    <property type="project" value="TreeGrafter"/>
</dbReference>
<dbReference type="InterPro" id="IPR059164">
    <property type="entry name" value="HAT_PRP39_C"/>
</dbReference>
<feature type="region of interest" description="Disordered" evidence="7">
    <location>
        <begin position="753"/>
        <end position="798"/>
    </location>
</feature>